<keyword evidence="1" id="KW-0560">Oxidoreductase</keyword>
<dbReference type="AlphaFoldDB" id="A0A372ZR42"/>
<gene>
    <name evidence="3" type="ORF">DR950_11335</name>
</gene>
<evidence type="ECO:0000313" key="3">
    <source>
        <dbReference type="EMBL" id="RGD58303.1"/>
    </source>
</evidence>
<feature type="domain" description="Gfo/Idh/MocA-like oxidoreductase N-terminal" evidence="2">
    <location>
        <begin position="4"/>
        <end position="124"/>
    </location>
</feature>
<comment type="caution">
    <text evidence="3">The sequence shown here is derived from an EMBL/GenBank/DDBJ whole genome shotgun (WGS) entry which is preliminary data.</text>
</comment>
<proteinExistence type="predicted"/>
<evidence type="ECO:0000256" key="1">
    <source>
        <dbReference type="ARBA" id="ARBA00023002"/>
    </source>
</evidence>
<dbReference type="PANTHER" id="PTHR43818:SF11">
    <property type="entry name" value="BCDNA.GH03377"/>
    <property type="match status" value="1"/>
</dbReference>
<dbReference type="Proteomes" id="UP000263377">
    <property type="component" value="Unassembled WGS sequence"/>
</dbReference>
<protein>
    <submittedName>
        <fullName evidence="3">Gfo/Idh/MocA family oxidoreductase</fullName>
    </submittedName>
</protein>
<dbReference type="Pfam" id="PF01408">
    <property type="entry name" value="GFO_IDH_MocA"/>
    <property type="match status" value="1"/>
</dbReference>
<evidence type="ECO:0000259" key="2">
    <source>
        <dbReference type="Pfam" id="PF01408"/>
    </source>
</evidence>
<keyword evidence="4" id="KW-1185">Reference proteome</keyword>
<dbReference type="Gene3D" id="3.30.360.10">
    <property type="entry name" value="Dihydrodipicolinate Reductase, domain 2"/>
    <property type="match status" value="1"/>
</dbReference>
<evidence type="ECO:0000313" key="4">
    <source>
        <dbReference type="Proteomes" id="UP000263377"/>
    </source>
</evidence>
<reference evidence="3 4" key="1">
    <citation type="submission" date="2018-08" db="EMBL/GenBank/DDBJ databases">
        <title>Diversity &amp; Physiological Properties of Lignin-Decomposing Actinobacteria from Soil.</title>
        <authorList>
            <person name="Roh S.G."/>
            <person name="Kim S.B."/>
        </authorList>
    </citation>
    <scope>NUCLEOTIDE SEQUENCE [LARGE SCALE GENOMIC DNA]</scope>
    <source>
        <strain evidence="3 4">MMS17-GH009</strain>
    </source>
</reference>
<dbReference type="InterPro" id="IPR050463">
    <property type="entry name" value="Gfo/Idh/MocA_oxidrdct_glycsds"/>
</dbReference>
<dbReference type="InterPro" id="IPR000683">
    <property type="entry name" value="Gfo/Idh/MocA-like_OxRdtase_N"/>
</dbReference>
<dbReference type="EMBL" id="QVIG01000001">
    <property type="protein sequence ID" value="RGD58303.1"/>
    <property type="molecule type" value="Genomic_DNA"/>
</dbReference>
<dbReference type="PANTHER" id="PTHR43818">
    <property type="entry name" value="BCDNA.GH03377"/>
    <property type="match status" value="1"/>
</dbReference>
<dbReference type="RefSeq" id="WP_117486933.1">
    <property type="nucleotide sequence ID" value="NZ_QVIG01000001.1"/>
</dbReference>
<name>A0A372ZR42_9ACTN</name>
<dbReference type="InterPro" id="IPR036291">
    <property type="entry name" value="NAD(P)-bd_dom_sf"/>
</dbReference>
<dbReference type="GO" id="GO:0000166">
    <property type="term" value="F:nucleotide binding"/>
    <property type="evidence" value="ECO:0007669"/>
    <property type="project" value="InterPro"/>
</dbReference>
<dbReference type="GO" id="GO:0016491">
    <property type="term" value="F:oxidoreductase activity"/>
    <property type="evidence" value="ECO:0007669"/>
    <property type="project" value="UniProtKB-KW"/>
</dbReference>
<dbReference type="SUPFAM" id="SSF51735">
    <property type="entry name" value="NAD(P)-binding Rossmann-fold domains"/>
    <property type="match status" value="1"/>
</dbReference>
<dbReference type="Gene3D" id="3.40.50.720">
    <property type="entry name" value="NAD(P)-binding Rossmann-like Domain"/>
    <property type="match status" value="1"/>
</dbReference>
<accession>A0A372ZR42</accession>
<sequence>MVRVRVGVVGCGMIAQLVHLPYLAALRDRFDIVALCDRSYDLARSVAERFHVPNAYAAVEDMLAKTPELDAVLVLTTDHREPVLTALEHGKHVFTEKPLGHTIAETEEVIAAADRTGSKVMVGYMKRYDSGVRRGLEEIARITRPVMARIHIVVGPEYGNWIIPELSRITRSGEPDGAAGPDERRGRVAREFGTASPEALEAYMDMFGVWSHDVNVYRAAFPAPPASIKAHCSPDGTTLTASLLYSDGFQCVFQGSSTSVRRFEESLTVWGEDRTVMLDISNPFLPNAPSTVRIWRDEAPAGPGAGRGAAVEETVTGSYEEAFKAQLAHFHECVGAPGAQPLTNAHEALLDTRLMIDIVRAATERP</sequence>
<organism evidence="3 4">
    <name type="scientific">Kitasatospora xanthocidica</name>
    <dbReference type="NCBI Taxonomy" id="83382"/>
    <lineage>
        <taxon>Bacteria</taxon>
        <taxon>Bacillati</taxon>
        <taxon>Actinomycetota</taxon>
        <taxon>Actinomycetes</taxon>
        <taxon>Kitasatosporales</taxon>
        <taxon>Streptomycetaceae</taxon>
        <taxon>Kitasatospora</taxon>
    </lineage>
</organism>